<keyword evidence="2" id="KW-1185">Reference proteome</keyword>
<dbReference type="EMBL" id="NJET01000007">
    <property type="protein sequence ID" value="PHH66534.1"/>
    <property type="molecule type" value="Genomic_DNA"/>
</dbReference>
<reference evidence="1 2" key="1">
    <citation type="submission" date="2017-06" db="EMBL/GenBank/DDBJ databases">
        <title>Ant-infecting Ophiocordyceps genomes reveal a high diversity of potential behavioral manipulation genes and a possible major role for enterotoxins.</title>
        <authorList>
            <person name="De Bekker C."/>
            <person name="Evans H.C."/>
            <person name="Brachmann A."/>
            <person name="Hughes D.P."/>
        </authorList>
    </citation>
    <scope>NUCLEOTIDE SEQUENCE [LARGE SCALE GENOMIC DNA]</scope>
    <source>
        <strain evidence="1 2">Map64</strain>
    </source>
</reference>
<proteinExistence type="predicted"/>
<dbReference type="Proteomes" id="UP000226192">
    <property type="component" value="Unassembled WGS sequence"/>
</dbReference>
<name>A0A2C5YHS0_9HYPO</name>
<comment type="caution">
    <text evidence="1">The sequence shown here is derived from an EMBL/GenBank/DDBJ whole genome shotgun (WGS) entry which is preliminary data.</text>
</comment>
<dbReference type="STRING" id="1399860.A0A2C5YHS0"/>
<dbReference type="OrthoDB" id="5153159at2759"/>
<gene>
    <name evidence="1" type="ORF">CDD81_7009</name>
</gene>
<evidence type="ECO:0000313" key="1">
    <source>
        <dbReference type="EMBL" id="PHH66534.1"/>
    </source>
</evidence>
<sequence length="232" mass="26380">MCYRVVSHMLRCDVRPIISDGHDKIVDGYAEPQRCECAPDEQRKPRLQCLEHGCCRAAKKTHLCADPDSCGDTINFHIYRQASQRMRLASTMRVTMTASNRGNIMVDGDGDSDAGRQTRRQKWATRRALDGDLFHTGYGQRPGTRLRFEAPALRAALQEMRRLGRRIALLEGVEERWGGDLRLFEDEPETRMLLGAALFLSLGERTGLVERFAVERGKLVGLERWGERAVTY</sequence>
<evidence type="ECO:0000313" key="2">
    <source>
        <dbReference type="Proteomes" id="UP000226192"/>
    </source>
</evidence>
<accession>A0A2C5YHS0</accession>
<dbReference type="AlphaFoldDB" id="A0A2C5YHS0"/>
<protein>
    <submittedName>
        <fullName evidence="1">Uncharacterized protein</fullName>
    </submittedName>
</protein>
<organism evidence="1 2">
    <name type="scientific">Ophiocordyceps australis</name>
    <dbReference type="NCBI Taxonomy" id="1399860"/>
    <lineage>
        <taxon>Eukaryota</taxon>
        <taxon>Fungi</taxon>
        <taxon>Dikarya</taxon>
        <taxon>Ascomycota</taxon>
        <taxon>Pezizomycotina</taxon>
        <taxon>Sordariomycetes</taxon>
        <taxon>Hypocreomycetidae</taxon>
        <taxon>Hypocreales</taxon>
        <taxon>Ophiocordycipitaceae</taxon>
        <taxon>Ophiocordyceps</taxon>
    </lineage>
</organism>